<dbReference type="Gene3D" id="3.30.559.30">
    <property type="entry name" value="Nonribosomal peptide synthetase, condensation domain"/>
    <property type="match status" value="1"/>
</dbReference>
<dbReference type="Gene3D" id="3.30.559.10">
    <property type="entry name" value="Chloramphenicol acetyltransferase-like domain"/>
    <property type="match status" value="1"/>
</dbReference>
<keyword evidence="2" id="KW-1185">Reference proteome</keyword>
<evidence type="ECO:0000313" key="2">
    <source>
        <dbReference type="Proteomes" id="UP001365542"/>
    </source>
</evidence>
<reference evidence="1 2" key="1">
    <citation type="submission" date="2019-10" db="EMBL/GenBank/DDBJ databases">
        <authorList>
            <person name="Palmer J.M."/>
        </authorList>
    </citation>
    <scope>NUCLEOTIDE SEQUENCE [LARGE SCALE GENOMIC DNA]</scope>
    <source>
        <strain evidence="1 2">TWF694</strain>
    </source>
</reference>
<dbReference type="PANTHER" id="PTHR42034">
    <property type="entry name" value="CHROMOSOME 7, WHOLE GENOME SHOTGUN SEQUENCE-RELATED"/>
    <property type="match status" value="1"/>
</dbReference>
<dbReference type="Proteomes" id="UP001365542">
    <property type="component" value="Unassembled WGS sequence"/>
</dbReference>
<accession>A0AAV9XB30</accession>
<protein>
    <submittedName>
        <fullName evidence="1">Uncharacterized protein</fullName>
    </submittedName>
</protein>
<dbReference type="SUPFAM" id="SSF52777">
    <property type="entry name" value="CoA-dependent acyltransferases"/>
    <property type="match status" value="1"/>
</dbReference>
<dbReference type="PANTHER" id="PTHR42034:SF1">
    <property type="entry name" value="CONDENSATION DOMAIN-CONTAINING PROTEIN"/>
    <property type="match status" value="1"/>
</dbReference>
<name>A0AAV9XB30_9PEZI</name>
<dbReference type="AlphaFoldDB" id="A0AAV9XB30"/>
<organism evidence="1 2">
    <name type="scientific">Orbilia ellipsospora</name>
    <dbReference type="NCBI Taxonomy" id="2528407"/>
    <lineage>
        <taxon>Eukaryota</taxon>
        <taxon>Fungi</taxon>
        <taxon>Dikarya</taxon>
        <taxon>Ascomycota</taxon>
        <taxon>Pezizomycotina</taxon>
        <taxon>Orbiliomycetes</taxon>
        <taxon>Orbiliales</taxon>
        <taxon>Orbiliaceae</taxon>
        <taxon>Orbilia</taxon>
    </lineage>
</organism>
<evidence type="ECO:0000313" key="1">
    <source>
        <dbReference type="EMBL" id="KAK6538222.1"/>
    </source>
</evidence>
<dbReference type="EMBL" id="JAVHJO010000008">
    <property type="protein sequence ID" value="KAK6538222.1"/>
    <property type="molecule type" value="Genomic_DNA"/>
</dbReference>
<sequence>MANSNSFWEETARGQWTRPFDPIERLFNRAKSTTPELSQYIISAGAVLDLSPQEFSLQSIRNAWIALRAQELEKWADETIKIIDSGGTGREIATSAPAPRSAELYFLPAENEIFVQVQHELTDAIGSMMLLNNLIILIRGGDIPSQTGINEVSRLSPSLAQLMDGENPTPRVIELAQKNVEAMAKPRISLKSQSLEIAPTFRSKRFEHTFDKAQTHCILQACKQKGMTVTHATIVATARALLKYNGLEVGEFGQFLQINLRDTLPSPYDRSMRPIMNCFTSKYVLFPVSSSGSFSDAAKSVREEYNAWKSNRSNVASHGPFCAALEKTVAEPTNTLGSAILEEMFNVSGLGLVSRYITESIQDFWLSVTVGSRFATMYVYTVNDSLRYVVVYNSEFYDEKIVANFVQSIVREMTSGLDIIL</sequence>
<gene>
    <name evidence="1" type="ORF">TWF694_011101</name>
</gene>
<proteinExistence type="predicted"/>
<dbReference type="InterPro" id="IPR023213">
    <property type="entry name" value="CAT-like_dom_sf"/>
</dbReference>
<comment type="caution">
    <text evidence="1">The sequence shown here is derived from an EMBL/GenBank/DDBJ whole genome shotgun (WGS) entry which is preliminary data.</text>
</comment>